<accession>A0A1U9K217</accession>
<proteinExistence type="inferred from homology"/>
<keyword evidence="1 3" id="KW-0996">Nickel insertion</keyword>
<dbReference type="InterPro" id="IPR002639">
    <property type="entry name" value="UreF"/>
</dbReference>
<evidence type="ECO:0000313" key="4">
    <source>
        <dbReference type="EMBL" id="AQS52081.1"/>
    </source>
</evidence>
<keyword evidence="2 3" id="KW-0143">Chaperone</keyword>
<dbReference type="AlphaFoldDB" id="A0A1U9K217"/>
<dbReference type="GO" id="GO:0005737">
    <property type="term" value="C:cytoplasm"/>
    <property type="evidence" value="ECO:0007669"/>
    <property type="project" value="UniProtKB-SubCell"/>
</dbReference>
<protein>
    <recommendedName>
        <fullName evidence="3">Urease accessory protein UreF</fullName>
    </recommendedName>
</protein>
<dbReference type="PANTHER" id="PTHR33620">
    <property type="entry name" value="UREASE ACCESSORY PROTEIN F"/>
    <property type="match status" value="1"/>
</dbReference>
<dbReference type="PIRSF" id="PIRSF009467">
    <property type="entry name" value="Ureas_acces_UreF"/>
    <property type="match status" value="1"/>
</dbReference>
<organism evidence="4 5">
    <name type="scientific">Paenalcaligenes hominis</name>
    <dbReference type="NCBI Taxonomy" id="643674"/>
    <lineage>
        <taxon>Bacteria</taxon>
        <taxon>Pseudomonadati</taxon>
        <taxon>Pseudomonadota</taxon>
        <taxon>Betaproteobacteria</taxon>
        <taxon>Burkholderiales</taxon>
        <taxon>Alcaligenaceae</taxon>
        <taxon>Paenalcaligenes</taxon>
    </lineage>
</organism>
<keyword evidence="3" id="KW-0963">Cytoplasm</keyword>
<evidence type="ECO:0000256" key="2">
    <source>
        <dbReference type="ARBA" id="ARBA00023186"/>
    </source>
</evidence>
<dbReference type="HAMAP" id="MF_01385">
    <property type="entry name" value="UreF"/>
    <property type="match status" value="1"/>
</dbReference>
<dbReference type="Pfam" id="PF01730">
    <property type="entry name" value="UreF"/>
    <property type="match status" value="1"/>
</dbReference>
<sequence length="237" mass="26580">MNSASALALDPYQITRLLHLSSPALPIGGFSYSQGLEAAVELQLIHDEPTALHWIEQQLQRVIARTEAPLWCLMYQAWQAQDWPALDEWNQWFYASRESQELRQETKQMGLSLYKLVQALNWGHAPAVTQLSQLDPLTLPCVHAFVCVSARLPLEVALSAYLFTWLENQVAAAIKSVPLGQLAGQRILTQVMQHIPAIQQEAIARSAASPPQLNAFAPQYAIVASRHETQFSRLFRS</sequence>
<dbReference type="Proteomes" id="UP000189369">
    <property type="component" value="Chromosome"/>
</dbReference>
<dbReference type="KEGG" id="phn:PAEH1_12060"/>
<comment type="function">
    <text evidence="3">Required for maturation of urease via the functional incorporation of the urease nickel metallocenter.</text>
</comment>
<dbReference type="PANTHER" id="PTHR33620:SF1">
    <property type="entry name" value="UREASE ACCESSORY PROTEIN F"/>
    <property type="match status" value="1"/>
</dbReference>
<dbReference type="InterPro" id="IPR038277">
    <property type="entry name" value="UreF_sf"/>
</dbReference>
<dbReference type="Gene3D" id="1.10.4190.10">
    <property type="entry name" value="Urease accessory protein UreF"/>
    <property type="match status" value="1"/>
</dbReference>
<dbReference type="OrthoDB" id="9798772at2"/>
<comment type="subcellular location">
    <subcellularLocation>
        <location evidence="3">Cytoplasm</location>
    </subcellularLocation>
</comment>
<dbReference type="EMBL" id="CP019697">
    <property type="protein sequence ID" value="AQS52081.1"/>
    <property type="molecule type" value="Genomic_DNA"/>
</dbReference>
<evidence type="ECO:0000256" key="3">
    <source>
        <dbReference type="HAMAP-Rule" id="MF_01385"/>
    </source>
</evidence>
<gene>
    <name evidence="3" type="primary">ureF</name>
    <name evidence="4" type="ORF">PAEH1_12060</name>
</gene>
<dbReference type="GO" id="GO:0016151">
    <property type="term" value="F:nickel cation binding"/>
    <property type="evidence" value="ECO:0007669"/>
    <property type="project" value="UniProtKB-UniRule"/>
</dbReference>
<evidence type="ECO:0000256" key="1">
    <source>
        <dbReference type="ARBA" id="ARBA00022988"/>
    </source>
</evidence>
<comment type="similarity">
    <text evidence="3">Belongs to the UreF family.</text>
</comment>
<evidence type="ECO:0000313" key="5">
    <source>
        <dbReference type="Proteomes" id="UP000189369"/>
    </source>
</evidence>
<reference evidence="4 5" key="1">
    <citation type="submission" date="2017-01" db="EMBL/GenBank/DDBJ databases">
        <title>Complete Genome Sequence of Paenalcaligenes hominis, Isolated from a paraplegic Patient with neurogenic bladder.</title>
        <authorList>
            <person name="Mukhopadhyay R."/>
            <person name="Joaquin J."/>
            <person name="Hogue R."/>
            <person name="Kilaru A."/>
            <person name="Jospin G."/>
            <person name="Mars K."/>
            <person name="Eisen J.A."/>
            <person name="Chaturvedi V."/>
        </authorList>
    </citation>
    <scope>NUCLEOTIDE SEQUENCE [LARGE SCALE GENOMIC DNA]</scope>
    <source>
        <strain evidence="4 5">15S00501</strain>
    </source>
</reference>
<dbReference type="STRING" id="643674.PAEH1_12060"/>
<comment type="subunit">
    <text evidence="3">UreD, UreF and UreG form a complex that acts as a GTP-hydrolysis-dependent molecular chaperone, activating the urease apoprotein by helping to assemble the nickel containing metallocenter of UreC. The UreE protein probably delivers the nickel.</text>
</comment>
<name>A0A1U9K217_9BURK</name>